<organism evidence="1 2">
    <name type="scientific">Auricularia subglabra (strain TFB-10046 / SS5)</name>
    <name type="common">White-rot fungus</name>
    <name type="synonym">Auricularia delicata (strain TFB10046)</name>
    <dbReference type="NCBI Taxonomy" id="717982"/>
    <lineage>
        <taxon>Eukaryota</taxon>
        <taxon>Fungi</taxon>
        <taxon>Dikarya</taxon>
        <taxon>Basidiomycota</taxon>
        <taxon>Agaricomycotina</taxon>
        <taxon>Agaricomycetes</taxon>
        <taxon>Auriculariales</taxon>
        <taxon>Auriculariaceae</taxon>
        <taxon>Auricularia</taxon>
    </lineage>
</organism>
<evidence type="ECO:0000313" key="1">
    <source>
        <dbReference type="EMBL" id="EJD39585.1"/>
    </source>
</evidence>
<protein>
    <submittedName>
        <fullName evidence="1">Uncharacterized protein</fullName>
    </submittedName>
</protein>
<evidence type="ECO:0000313" key="2">
    <source>
        <dbReference type="Proteomes" id="UP000006514"/>
    </source>
</evidence>
<keyword evidence="2" id="KW-1185">Reference proteome</keyword>
<sequence>MFAALNRATTVFRCIHRCSADVNVKAYRYPYVLAHPCKEGSLTDGGAMSETPWDRRQLEYHIHLSLIIRSSVLVCGLDPNTATFADMDACDARIACKTCIRATSSSDPYISDEAGTWWSCVSHWQQYHEPQTAFGAPGCFDVEWIRLVPAAEAKVRQPAPARTEENRTRWQCTRCDGATKLAPFSSWETAEKHALEFRCVVLSQHG</sequence>
<accession>J0WXF5</accession>
<dbReference type="EMBL" id="JH687812">
    <property type="protein sequence ID" value="EJD39585.1"/>
    <property type="molecule type" value="Genomic_DNA"/>
</dbReference>
<name>J0WXF5_AURST</name>
<dbReference type="AlphaFoldDB" id="J0WXF5"/>
<gene>
    <name evidence="1" type="ORF">AURDEDRAFT_116111</name>
</gene>
<reference evidence="2" key="1">
    <citation type="journal article" date="2012" name="Science">
        <title>The Paleozoic origin of enzymatic lignin decomposition reconstructed from 31 fungal genomes.</title>
        <authorList>
            <person name="Floudas D."/>
            <person name="Binder M."/>
            <person name="Riley R."/>
            <person name="Barry K."/>
            <person name="Blanchette R.A."/>
            <person name="Henrissat B."/>
            <person name="Martinez A.T."/>
            <person name="Otillar R."/>
            <person name="Spatafora J.W."/>
            <person name="Yadav J.S."/>
            <person name="Aerts A."/>
            <person name="Benoit I."/>
            <person name="Boyd A."/>
            <person name="Carlson A."/>
            <person name="Copeland A."/>
            <person name="Coutinho P.M."/>
            <person name="de Vries R.P."/>
            <person name="Ferreira P."/>
            <person name="Findley K."/>
            <person name="Foster B."/>
            <person name="Gaskell J."/>
            <person name="Glotzer D."/>
            <person name="Gorecki P."/>
            <person name="Heitman J."/>
            <person name="Hesse C."/>
            <person name="Hori C."/>
            <person name="Igarashi K."/>
            <person name="Jurgens J.A."/>
            <person name="Kallen N."/>
            <person name="Kersten P."/>
            <person name="Kohler A."/>
            <person name="Kuees U."/>
            <person name="Kumar T.K.A."/>
            <person name="Kuo A."/>
            <person name="LaButti K."/>
            <person name="Larrondo L.F."/>
            <person name="Lindquist E."/>
            <person name="Ling A."/>
            <person name="Lombard V."/>
            <person name="Lucas S."/>
            <person name="Lundell T."/>
            <person name="Martin R."/>
            <person name="McLaughlin D.J."/>
            <person name="Morgenstern I."/>
            <person name="Morin E."/>
            <person name="Murat C."/>
            <person name="Nagy L.G."/>
            <person name="Nolan M."/>
            <person name="Ohm R.A."/>
            <person name="Patyshakuliyeva A."/>
            <person name="Rokas A."/>
            <person name="Ruiz-Duenas F.J."/>
            <person name="Sabat G."/>
            <person name="Salamov A."/>
            <person name="Samejima M."/>
            <person name="Schmutz J."/>
            <person name="Slot J.C."/>
            <person name="St John F."/>
            <person name="Stenlid J."/>
            <person name="Sun H."/>
            <person name="Sun S."/>
            <person name="Syed K."/>
            <person name="Tsang A."/>
            <person name="Wiebenga A."/>
            <person name="Young D."/>
            <person name="Pisabarro A."/>
            <person name="Eastwood D.C."/>
            <person name="Martin F."/>
            <person name="Cullen D."/>
            <person name="Grigoriev I.V."/>
            <person name="Hibbett D.S."/>
        </authorList>
    </citation>
    <scope>NUCLEOTIDE SEQUENCE [LARGE SCALE GENOMIC DNA]</scope>
    <source>
        <strain evidence="2">TFB10046</strain>
    </source>
</reference>
<dbReference type="KEGG" id="adl:AURDEDRAFT_116111"/>
<dbReference type="eggNOG" id="ENOG502R1BB">
    <property type="taxonomic scope" value="Eukaryota"/>
</dbReference>
<dbReference type="OrthoDB" id="2322499at2759"/>
<dbReference type="Proteomes" id="UP000006514">
    <property type="component" value="Unassembled WGS sequence"/>
</dbReference>
<dbReference type="InParanoid" id="J0WXF5"/>
<proteinExistence type="predicted"/>